<reference evidence="11" key="1">
    <citation type="submission" date="2021-03" db="EMBL/GenBank/DDBJ databases">
        <authorList>
            <person name="Tagirdzhanova G."/>
        </authorList>
    </citation>
    <scope>NUCLEOTIDE SEQUENCE</scope>
</reference>
<feature type="binding site" evidence="8">
    <location>
        <position position="79"/>
    </location>
    <ligand>
        <name>NAD(+)</name>
        <dbReference type="ChEBI" id="CHEBI:57540"/>
    </ligand>
</feature>
<dbReference type="PANTHER" id="PTHR11374:SF3">
    <property type="entry name" value="UDP-GLUCOSE 6-DEHYDROGENASE"/>
    <property type="match status" value="1"/>
</dbReference>
<sequence length="608" mass="66591">MNGNAHPSIDHGLRGLKLERSVTPAQLRLTRPIGKIHEDHVTVKKITCLGSGFVGGPTSAVTAYKSNVEVTVVDINEQRIHAWQSEHLPIYEPGLQEIVYAARDGITAAFDDHTSEPLLESKGSLLSVIPSARVSARGKLFFSTEIEKAIEEADLIFVCVNTPTKSTGVGKGAAADLGFVENATRTIARVAKTDKIVVEKSTVPCKTAESIRAILSENARPGVRFNVLSNPEFLAEGTAIRDLLHPDRVIIGSMPTAEGYSAAASLVDVYSQWVPKERIITMNLWSSELCKLAANAMLAQRISSVNALSAICEVTGADVDEVSYACGLDSRIGPQMLKAGPGFGGSCFQKDIFNIVYLSESLNLNEVADFWRVIITMNEHQKDRFTRRIISCLFNNLTNKRIAVLGFAFKKDTSDTRESPAITLVSNFVAEQAHVAIYDPKVTEQQIWRELVDYGGSLEKLKLNVEVTQSAYAACEGADAVVVVTEWDEFSNKTKLDEQVVLSEIDPNQSISPKRFDKPREAHLPSPGKTGFENKTGGVTTARDFQLTVKSLAAEVGRLDWARIAQGMRKPRFVFDGRNMLDHQKLEDLGFRVEAIGKASRKAKESGN</sequence>
<evidence type="ECO:0000256" key="1">
    <source>
        <dbReference type="ARBA" id="ARBA00004701"/>
    </source>
</evidence>
<evidence type="ECO:0000256" key="9">
    <source>
        <dbReference type="SAM" id="MobiDB-lite"/>
    </source>
</evidence>
<dbReference type="Proteomes" id="UP000664521">
    <property type="component" value="Unassembled WGS sequence"/>
</dbReference>
<dbReference type="SUPFAM" id="SSF52413">
    <property type="entry name" value="UDP-glucose/GDP-mannose dehydrogenase C-terminal domain"/>
    <property type="match status" value="1"/>
</dbReference>
<comment type="caution">
    <text evidence="11">The sequence shown here is derived from an EMBL/GenBank/DDBJ whole genome shotgun (WGS) entry which is preliminary data.</text>
</comment>
<comment type="pathway">
    <text evidence="1">Nucleotide-sugar biosynthesis; UDP-alpha-D-glucuronate biosynthesis; UDP-alpha-D-glucuronate from UDP-alpha-D-glucose: step 1/1.</text>
</comment>
<evidence type="ECO:0000313" key="11">
    <source>
        <dbReference type="EMBL" id="CAF9937807.1"/>
    </source>
</evidence>
<dbReference type="PANTHER" id="PTHR11374">
    <property type="entry name" value="UDP-GLUCOSE DEHYDROGENASE/UDP-MANNAC DEHYDROGENASE"/>
    <property type="match status" value="1"/>
</dbReference>
<feature type="active site" description="Nucleophile" evidence="7">
    <location>
        <position position="347"/>
    </location>
</feature>
<protein>
    <recommendedName>
        <fullName evidence="3">UDP-glucose 6-dehydrogenase</fullName>
        <ecNumber evidence="3">1.1.1.22</ecNumber>
    </recommendedName>
</protein>
<evidence type="ECO:0000313" key="12">
    <source>
        <dbReference type="Proteomes" id="UP000664521"/>
    </source>
</evidence>
<dbReference type="FunFam" id="1.20.5.100:FF:000001">
    <property type="entry name" value="UDP-glucose 6-dehydrogenase"/>
    <property type="match status" value="1"/>
</dbReference>
<dbReference type="GO" id="GO:0005634">
    <property type="term" value="C:nucleus"/>
    <property type="evidence" value="ECO:0007669"/>
    <property type="project" value="TreeGrafter"/>
</dbReference>
<dbReference type="PIRSF" id="PIRSF500133">
    <property type="entry name" value="UDPglc_DH_euk"/>
    <property type="match status" value="1"/>
</dbReference>
<dbReference type="EMBL" id="CAJPDS010000105">
    <property type="protein sequence ID" value="CAF9937807.1"/>
    <property type="molecule type" value="Genomic_DNA"/>
</dbReference>
<feature type="binding site" evidence="8">
    <location>
        <begin position="201"/>
        <end position="202"/>
    </location>
    <ligand>
        <name>NAD(+)</name>
        <dbReference type="ChEBI" id="CHEBI:57540"/>
    </ligand>
</feature>
<gene>
    <name evidence="11" type="primary">UGD1</name>
    <name evidence="11" type="ORF">HETSPECPRED_000665</name>
</gene>
<feature type="domain" description="UDP-glucose/GDP-mannose dehydrogenase C-terminal" evidence="10">
    <location>
        <begin position="403"/>
        <end position="513"/>
    </location>
</feature>
<dbReference type="FunFam" id="3.40.50.720:FF:000193">
    <property type="entry name" value="UDP-glucose 6-dehydrogenase"/>
    <property type="match status" value="1"/>
</dbReference>
<dbReference type="InterPro" id="IPR001732">
    <property type="entry name" value="UDP-Glc/GDP-Man_DH_N"/>
</dbReference>
<dbReference type="AlphaFoldDB" id="A0A8H3IRP1"/>
<keyword evidence="4" id="KW-0560">Oxidoreductase</keyword>
<evidence type="ECO:0000256" key="4">
    <source>
        <dbReference type="ARBA" id="ARBA00023002"/>
    </source>
</evidence>
<keyword evidence="5 8" id="KW-0520">NAD</keyword>
<dbReference type="OrthoDB" id="5059218at2759"/>
<evidence type="ECO:0000256" key="7">
    <source>
        <dbReference type="PIRSR" id="PIRSR500133-1"/>
    </source>
</evidence>
<dbReference type="InterPro" id="IPR036291">
    <property type="entry name" value="NAD(P)-bd_dom_sf"/>
</dbReference>
<evidence type="ECO:0000256" key="6">
    <source>
        <dbReference type="ARBA" id="ARBA00047473"/>
    </source>
</evidence>
<evidence type="ECO:0000256" key="8">
    <source>
        <dbReference type="PIRSR" id="PIRSR500133-3"/>
    </source>
</evidence>
<accession>A0A8H3IRP1</accession>
<dbReference type="Pfam" id="PF00984">
    <property type="entry name" value="UDPG_MGDP_dh"/>
    <property type="match status" value="1"/>
</dbReference>
<dbReference type="InterPro" id="IPR014027">
    <property type="entry name" value="UDP-Glc/GDP-Man_DH_C"/>
</dbReference>
<feature type="binding site" evidence="8">
    <location>
        <begin position="160"/>
        <end position="164"/>
    </location>
    <ligand>
        <name>NAD(+)</name>
        <dbReference type="ChEBI" id="CHEBI:57540"/>
    </ligand>
</feature>
<comment type="similarity">
    <text evidence="2">Belongs to the UDP-glucose/GDP-mannose dehydrogenase family.</text>
</comment>
<evidence type="ECO:0000256" key="5">
    <source>
        <dbReference type="ARBA" id="ARBA00023027"/>
    </source>
</evidence>
<name>A0A8H3IRP1_9LECA</name>
<dbReference type="Pfam" id="PF03720">
    <property type="entry name" value="UDPG_MGDP_dh_C"/>
    <property type="match status" value="1"/>
</dbReference>
<dbReference type="Pfam" id="PF03721">
    <property type="entry name" value="UDPG_MGDP_dh_N"/>
    <property type="match status" value="2"/>
</dbReference>
<dbReference type="SUPFAM" id="SSF51735">
    <property type="entry name" value="NAD(P)-binding Rossmann-fold domains"/>
    <property type="match status" value="1"/>
</dbReference>
<dbReference type="SUPFAM" id="SSF48179">
    <property type="entry name" value="6-phosphogluconate dehydrogenase C-terminal domain-like"/>
    <property type="match status" value="1"/>
</dbReference>
<feature type="binding site" evidence="8">
    <location>
        <position position="236"/>
    </location>
    <ligand>
        <name>NAD(+)</name>
        <dbReference type="ChEBI" id="CHEBI:57540"/>
    </ligand>
</feature>
<organism evidence="11 12">
    <name type="scientific">Heterodermia speciosa</name>
    <dbReference type="NCBI Taxonomy" id="116794"/>
    <lineage>
        <taxon>Eukaryota</taxon>
        <taxon>Fungi</taxon>
        <taxon>Dikarya</taxon>
        <taxon>Ascomycota</taxon>
        <taxon>Pezizomycotina</taxon>
        <taxon>Lecanoromycetes</taxon>
        <taxon>OSLEUM clade</taxon>
        <taxon>Lecanoromycetidae</taxon>
        <taxon>Caliciales</taxon>
        <taxon>Physciaceae</taxon>
        <taxon>Heterodermia</taxon>
    </lineage>
</organism>
<evidence type="ECO:0000256" key="3">
    <source>
        <dbReference type="ARBA" id="ARBA00012954"/>
    </source>
</evidence>
<dbReference type="GO" id="GO:0006024">
    <property type="term" value="P:glycosaminoglycan biosynthetic process"/>
    <property type="evidence" value="ECO:0007669"/>
    <property type="project" value="TreeGrafter"/>
</dbReference>
<dbReference type="InterPro" id="IPR017476">
    <property type="entry name" value="UDP-Glc/GDP-Man"/>
</dbReference>
<evidence type="ECO:0000259" key="10">
    <source>
        <dbReference type="SMART" id="SM00984"/>
    </source>
</evidence>
<dbReference type="Gene3D" id="3.40.50.720">
    <property type="entry name" value="NAD(P)-binding Rossmann-like Domain"/>
    <property type="match status" value="2"/>
</dbReference>
<dbReference type="NCBIfam" id="TIGR03026">
    <property type="entry name" value="NDP-sugDHase"/>
    <property type="match status" value="1"/>
</dbReference>
<dbReference type="GO" id="GO:0051287">
    <property type="term" value="F:NAD binding"/>
    <property type="evidence" value="ECO:0007669"/>
    <property type="project" value="InterPro"/>
</dbReference>
<dbReference type="InterPro" id="IPR028356">
    <property type="entry name" value="UDPglc_DH_euk"/>
</dbReference>
<proteinExistence type="inferred from homology"/>
<evidence type="ECO:0000256" key="2">
    <source>
        <dbReference type="ARBA" id="ARBA00006601"/>
    </source>
</evidence>
<dbReference type="GO" id="GO:0003979">
    <property type="term" value="F:UDP-glucose 6-dehydrogenase activity"/>
    <property type="evidence" value="ECO:0007669"/>
    <property type="project" value="UniProtKB-EC"/>
</dbReference>
<dbReference type="GO" id="GO:0006065">
    <property type="term" value="P:UDP-glucuronate biosynthetic process"/>
    <property type="evidence" value="ECO:0007669"/>
    <property type="project" value="UniProtKB-UniPathway"/>
</dbReference>
<dbReference type="UniPathway" id="UPA00038">
    <property type="reaction ID" value="UER00491"/>
</dbReference>
<feature type="binding site" evidence="8">
    <location>
        <begin position="50"/>
        <end position="55"/>
    </location>
    <ligand>
        <name>NAD(+)</name>
        <dbReference type="ChEBI" id="CHEBI:57540"/>
    </ligand>
</feature>
<dbReference type="InterPro" id="IPR036220">
    <property type="entry name" value="UDP-Glc/GDP-Man_DH_C_sf"/>
</dbReference>
<feature type="binding site" evidence="8">
    <location>
        <position position="417"/>
    </location>
    <ligand>
        <name>NAD(+)</name>
        <dbReference type="ChEBI" id="CHEBI:57540"/>
    </ligand>
</feature>
<dbReference type="EC" id="1.1.1.22" evidence="3"/>
<dbReference type="InterPro" id="IPR008927">
    <property type="entry name" value="6-PGluconate_DH-like_C_sf"/>
</dbReference>
<comment type="catalytic activity">
    <reaction evidence="6">
        <text>UDP-alpha-D-glucose + 2 NAD(+) + H2O = UDP-alpha-D-glucuronate + 2 NADH + 3 H(+)</text>
        <dbReference type="Rhea" id="RHEA:23596"/>
        <dbReference type="ChEBI" id="CHEBI:15377"/>
        <dbReference type="ChEBI" id="CHEBI:15378"/>
        <dbReference type="ChEBI" id="CHEBI:57540"/>
        <dbReference type="ChEBI" id="CHEBI:57945"/>
        <dbReference type="ChEBI" id="CHEBI:58052"/>
        <dbReference type="ChEBI" id="CHEBI:58885"/>
        <dbReference type="EC" id="1.1.1.22"/>
    </reaction>
</comment>
<dbReference type="Gene3D" id="1.20.5.100">
    <property type="entry name" value="Cytochrome c1, transmembrane anchor, C-terminal"/>
    <property type="match status" value="1"/>
</dbReference>
<dbReference type="SMART" id="SM00984">
    <property type="entry name" value="UDPG_MGDP_dh_C"/>
    <property type="match status" value="1"/>
</dbReference>
<dbReference type="InterPro" id="IPR014026">
    <property type="entry name" value="UDP-Glc/GDP-Man_DH_dimer"/>
</dbReference>
<feature type="binding site" evidence="8">
    <location>
        <position position="74"/>
    </location>
    <ligand>
        <name>NAD(+)</name>
        <dbReference type="ChEBI" id="CHEBI:57540"/>
    </ligand>
</feature>
<feature type="region of interest" description="Disordered" evidence="9">
    <location>
        <begin position="511"/>
        <end position="537"/>
    </location>
</feature>
<dbReference type="PIRSF" id="PIRSF000124">
    <property type="entry name" value="UDPglc_GDPman_dh"/>
    <property type="match status" value="1"/>
</dbReference>
<feature type="compositionally biased region" description="Basic and acidic residues" evidence="9">
    <location>
        <begin position="514"/>
        <end position="523"/>
    </location>
</feature>
<feature type="binding site" evidence="8">
    <location>
        <begin position="347"/>
        <end position="350"/>
    </location>
    <ligand>
        <name>NAD(+)</name>
        <dbReference type="ChEBI" id="CHEBI:57540"/>
    </ligand>
</feature>
<keyword evidence="12" id="KW-1185">Reference proteome</keyword>